<feature type="region of interest" description="Disordered" evidence="17">
    <location>
        <begin position="234"/>
        <end position="261"/>
    </location>
</feature>
<keyword evidence="8 16" id="KW-0378">Hydrolase</keyword>
<keyword evidence="4" id="KW-0140">cGMP</keyword>
<dbReference type="PANTHER" id="PTHR11347">
    <property type="entry name" value="CYCLIC NUCLEOTIDE PHOSPHODIESTERASE"/>
    <property type="match status" value="1"/>
</dbReference>
<evidence type="ECO:0000256" key="6">
    <source>
        <dbReference type="ARBA" id="ARBA00022692"/>
    </source>
</evidence>
<evidence type="ECO:0000256" key="18">
    <source>
        <dbReference type="SAM" id="Phobius"/>
    </source>
</evidence>
<keyword evidence="10 18" id="KW-0472">Membrane</keyword>
<feature type="region of interest" description="Disordered" evidence="17">
    <location>
        <begin position="819"/>
        <end position="841"/>
    </location>
</feature>
<feature type="region of interest" description="Disordered" evidence="17">
    <location>
        <begin position="1221"/>
        <end position="1266"/>
    </location>
</feature>
<name>A0A5A9PG26_9TELE</name>
<keyword evidence="7 16" id="KW-0479">Metal-binding</keyword>
<dbReference type="SUPFAM" id="SSF109604">
    <property type="entry name" value="HD-domain/PDEase-like"/>
    <property type="match status" value="1"/>
</dbReference>
<evidence type="ECO:0000313" key="21">
    <source>
        <dbReference type="Proteomes" id="UP000324632"/>
    </source>
</evidence>
<feature type="compositionally biased region" description="Polar residues" evidence="17">
    <location>
        <begin position="725"/>
        <end position="735"/>
    </location>
</feature>
<dbReference type="InterPro" id="IPR002073">
    <property type="entry name" value="PDEase_catalytic_dom"/>
</dbReference>
<comment type="catalytic activity">
    <reaction evidence="12">
        <text>3',5'-cyclic AMP + H2O = AMP + H(+)</text>
        <dbReference type="Rhea" id="RHEA:25277"/>
        <dbReference type="ChEBI" id="CHEBI:15377"/>
        <dbReference type="ChEBI" id="CHEBI:15378"/>
        <dbReference type="ChEBI" id="CHEBI:58165"/>
        <dbReference type="ChEBI" id="CHEBI:456215"/>
    </reaction>
    <physiologicalReaction direction="left-to-right" evidence="12">
        <dbReference type="Rhea" id="RHEA:25278"/>
    </physiologicalReaction>
</comment>
<evidence type="ECO:0000256" key="3">
    <source>
        <dbReference type="ARBA" id="ARBA00004141"/>
    </source>
</evidence>
<evidence type="ECO:0000313" key="20">
    <source>
        <dbReference type="EMBL" id="KAA0720768.1"/>
    </source>
</evidence>
<dbReference type="InterPro" id="IPR023174">
    <property type="entry name" value="PDEase_CS"/>
</dbReference>
<comment type="catalytic activity">
    <reaction evidence="14">
        <text>a nucleoside 3',5'-cyclic phosphate + H2O = a nucleoside 5'-phosphate + H(+)</text>
        <dbReference type="Rhea" id="RHEA:14653"/>
        <dbReference type="ChEBI" id="CHEBI:15377"/>
        <dbReference type="ChEBI" id="CHEBI:15378"/>
        <dbReference type="ChEBI" id="CHEBI:57867"/>
        <dbReference type="ChEBI" id="CHEBI:58464"/>
        <dbReference type="EC" id="3.1.4.17"/>
    </reaction>
    <physiologicalReaction direction="left-to-right" evidence="14">
        <dbReference type="Rhea" id="RHEA:14654"/>
    </physiologicalReaction>
</comment>
<keyword evidence="11" id="KW-0114">cAMP</keyword>
<organism evidence="20 21">
    <name type="scientific">Triplophysa tibetana</name>
    <dbReference type="NCBI Taxonomy" id="1572043"/>
    <lineage>
        <taxon>Eukaryota</taxon>
        <taxon>Metazoa</taxon>
        <taxon>Chordata</taxon>
        <taxon>Craniata</taxon>
        <taxon>Vertebrata</taxon>
        <taxon>Euteleostomi</taxon>
        <taxon>Actinopterygii</taxon>
        <taxon>Neopterygii</taxon>
        <taxon>Teleostei</taxon>
        <taxon>Ostariophysi</taxon>
        <taxon>Cypriniformes</taxon>
        <taxon>Nemacheilidae</taxon>
        <taxon>Triplophysa</taxon>
    </lineage>
</organism>
<dbReference type="GO" id="GO:0047555">
    <property type="term" value="F:3',5'-cyclic-GMP phosphodiesterase activity"/>
    <property type="evidence" value="ECO:0007669"/>
    <property type="project" value="RHEA"/>
</dbReference>
<comment type="cofactor">
    <cofactor evidence="16">
        <name>a divalent metal cation</name>
        <dbReference type="ChEBI" id="CHEBI:60240"/>
    </cofactor>
    <text evidence="16">Binds 2 divalent metal cations per subunit. Site 1 may preferentially bind zinc ions, while site 2 has a preference for magnesium and/or manganese ions.</text>
</comment>
<dbReference type="Pfam" id="PF00233">
    <property type="entry name" value="PDEase_I"/>
    <property type="match status" value="1"/>
</dbReference>
<keyword evidence="21" id="KW-1185">Reference proteome</keyword>
<feature type="transmembrane region" description="Helical" evidence="18">
    <location>
        <begin position="166"/>
        <end position="183"/>
    </location>
</feature>
<comment type="catalytic activity">
    <reaction evidence="13">
        <text>3',5'-cyclic GMP + H2O = GMP + H(+)</text>
        <dbReference type="Rhea" id="RHEA:16957"/>
        <dbReference type="ChEBI" id="CHEBI:15377"/>
        <dbReference type="ChEBI" id="CHEBI:15378"/>
        <dbReference type="ChEBI" id="CHEBI:57746"/>
        <dbReference type="ChEBI" id="CHEBI:58115"/>
    </reaction>
    <physiologicalReaction direction="left-to-right" evidence="13">
        <dbReference type="Rhea" id="RHEA:16958"/>
    </physiologicalReaction>
</comment>
<evidence type="ECO:0000256" key="16">
    <source>
        <dbReference type="RuleBase" id="RU363067"/>
    </source>
</evidence>
<dbReference type="EMBL" id="SOYY01000005">
    <property type="protein sequence ID" value="KAA0720768.1"/>
    <property type="molecule type" value="Genomic_DNA"/>
</dbReference>
<evidence type="ECO:0000256" key="15">
    <source>
        <dbReference type="ARBA" id="ARBA00060946"/>
    </source>
</evidence>
<comment type="caution">
    <text evidence="20">The sequence shown here is derived from an EMBL/GenBank/DDBJ whole genome shotgun (WGS) entry which is preliminary data.</text>
</comment>
<evidence type="ECO:0000256" key="17">
    <source>
        <dbReference type="SAM" id="MobiDB-lite"/>
    </source>
</evidence>
<evidence type="ECO:0000256" key="8">
    <source>
        <dbReference type="ARBA" id="ARBA00022801"/>
    </source>
</evidence>
<evidence type="ECO:0000256" key="9">
    <source>
        <dbReference type="ARBA" id="ARBA00022989"/>
    </source>
</evidence>
<evidence type="ECO:0000256" key="12">
    <source>
        <dbReference type="ARBA" id="ARBA00033675"/>
    </source>
</evidence>
<feature type="domain" description="PDEase" evidence="19">
    <location>
        <begin position="869"/>
        <end position="1291"/>
    </location>
</feature>
<feature type="compositionally biased region" description="Basic and acidic residues" evidence="17">
    <location>
        <begin position="1318"/>
        <end position="1329"/>
    </location>
</feature>
<comment type="subcellular location">
    <subcellularLocation>
        <location evidence="3">Membrane</location>
        <topology evidence="3">Multi-pass membrane protein</topology>
    </subcellularLocation>
</comment>
<dbReference type="EC" id="3.1.4.-" evidence="16"/>
<evidence type="ECO:0000256" key="1">
    <source>
        <dbReference type="ARBA" id="ARBA00001936"/>
    </source>
</evidence>
<dbReference type="InterPro" id="IPR036971">
    <property type="entry name" value="PDEase_catalytic_dom_sf"/>
</dbReference>
<comment type="cofactor">
    <cofactor evidence="2">
        <name>Mg(2+)</name>
        <dbReference type="ChEBI" id="CHEBI:18420"/>
    </cofactor>
</comment>
<dbReference type="GO" id="GO:0016020">
    <property type="term" value="C:membrane"/>
    <property type="evidence" value="ECO:0007669"/>
    <property type="project" value="UniProtKB-SubCell"/>
</dbReference>
<feature type="compositionally biased region" description="Acidic residues" evidence="17">
    <location>
        <begin position="1388"/>
        <end position="1399"/>
    </location>
</feature>
<evidence type="ECO:0000256" key="13">
    <source>
        <dbReference type="ARBA" id="ARBA00033684"/>
    </source>
</evidence>
<feature type="transmembrane region" description="Helical" evidence="18">
    <location>
        <begin position="77"/>
        <end position="104"/>
    </location>
</feature>
<dbReference type="GO" id="GO:0004115">
    <property type="term" value="F:3',5'-cyclic-AMP phosphodiesterase activity"/>
    <property type="evidence" value="ECO:0007669"/>
    <property type="project" value="RHEA"/>
</dbReference>
<feature type="region of interest" description="Disordered" evidence="17">
    <location>
        <begin position="628"/>
        <end position="669"/>
    </location>
</feature>
<feature type="compositionally biased region" description="Basic and acidic residues" evidence="17">
    <location>
        <begin position="1377"/>
        <end position="1387"/>
    </location>
</feature>
<evidence type="ECO:0000256" key="14">
    <source>
        <dbReference type="ARBA" id="ARBA00033709"/>
    </source>
</evidence>
<dbReference type="SMART" id="SM00471">
    <property type="entry name" value="HDc"/>
    <property type="match status" value="1"/>
</dbReference>
<dbReference type="GO" id="GO:0007165">
    <property type="term" value="P:signal transduction"/>
    <property type="evidence" value="ECO:0007669"/>
    <property type="project" value="InterPro"/>
</dbReference>
<gene>
    <name evidence="20" type="ORF">E1301_Tti011479</name>
</gene>
<evidence type="ECO:0000256" key="11">
    <source>
        <dbReference type="ARBA" id="ARBA00023149"/>
    </source>
</evidence>
<keyword evidence="6 18" id="KW-0812">Transmembrane</keyword>
<feature type="compositionally biased region" description="Basic and acidic residues" evidence="17">
    <location>
        <begin position="787"/>
        <end position="802"/>
    </location>
</feature>
<protein>
    <recommendedName>
        <fullName evidence="16">Phosphodiesterase</fullName>
        <ecNumber evidence="16">3.1.4.-</ecNumber>
    </recommendedName>
</protein>
<feature type="compositionally biased region" description="Acidic residues" evidence="17">
    <location>
        <begin position="1227"/>
        <end position="1251"/>
    </location>
</feature>
<feature type="transmembrane region" description="Helical" evidence="18">
    <location>
        <begin position="141"/>
        <end position="160"/>
    </location>
</feature>
<feature type="transmembrane region" description="Helical" evidence="18">
    <location>
        <begin position="39"/>
        <end position="56"/>
    </location>
</feature>
<evidence type="ECO:0000259" key="19">
    <source>
        <dbReference type="PROSITE" id="PS51845"/>
    </source>
</evidence>
<evidence type="ECO:0000256" key="2">
    <source>
        <dbReference type="ARBA" id="ARBA00001946"/>
    </source>
</evidence>
<feature type="compositionally biased region" description="Low complexity" evidence="17">
    <location>
        <begin position="754"/>
        <end position="767"/>
    </location>
</feature>
<comment type="similarity">
    <text evidence="15">Belongs to the cyclic nucleotide phosphodiesterase family. PDE3 subfamily.</text>
</comment>
<evidence type="ECO:0000256" key="7">
    <source>
        <dbReference type="ARBA" id="ARBA00022723"/>
    </source>
</evidence>
<dbReference type="FunFam" id="1.10.1300.10:FF:000008">
    <property type="entry name" value="Phosphodiesterase"/>
    <property type="match status" value="1"/>
</dbReference>
<dbReference type="InterPro" id="IPR003607">
    <property type="entry name" value="HD/PDEase_dom"/>
</dbReference>
<comment type="cofactor">
    <cofactor evidence="1">
        <name>Mn(2+)</name>
        <dbReference type="ChEBI" id="CHEBI:29035"/>
    </cofactor>
</comment>
<dbReference type="GO" id="GO:0046872">
    <property type="term" value="F:metal ion binding"/>
    <property type="evidence" value="ECO:0007669"/>
    <property type="project" value="UniProtKB-KW"/>
</dbReference>
<evidence type="ECO:0000256" key="10">
    <source>
        <dbReference type="ARBA" id="ARBA00023136"/>
    </source>
</evidence>
<dbReference type="Proteomes" id="UP000324632">
    <property type="component" value="Chromosome 5"/>
</dbReference>
<proteinExistence type="inferred from homology"/>
<feature type="region of interest" description="Disordered" evidence="17">
    <location>
        <begin position="698"/>
        <end position="803"/>
    </location>
</feature>
<dbReference type="PROSITE" id="PS00126">
    <property type="entry name" value="PDEASE_I_1"/>
    <property type="match status" value="1"/>
</dbReference>
<reference evidence="20 21" key="1">
    <citation type="journal article" date="2019" name="Mol. Ecol. Resour.">
        <title>Chromosome-level genome assembly of Triplophysa tibetana, a fish adapted to the harsh high-altitude environment of the Tibetan Plateau.</title>
        <authorList>
            <person name="Yang X."/>
            <person name="Liu H."/>
            <person name="Ma Z."/>
            <person name="Zou Y."/>
            <person name="Zou M."/>
            <person name="Mao Y."/>
            <person name="Li X."/>
            <person name="Wang H."/>
            <person name="Chen T."/>
            <person name="Wang W."/>
            <person name="Yang R."/>
        </authorList>
    </citation>
    <scope>NUCLEOTIDE SEQUENCE [LARGE SCALE GENOMIC DNA]</scope>
    <source>
        <strain evidence="20">TTIB1903HZAU</strain>
        <tissue evidence="20">Muscle</tissue>
    </source>
</reference>
<dbReference type="Gene3D" id="1.10.1300.10">
    <property type="entry name" value="3'5'-cyclic nucleotide phosphodiesterase, catalytic domain"/>
    <property type="match status" value="1"/>
</dbReference>
<feature type="compositionally biased region" description="Basic and acidic residues" evidence="17">
    <location>
        <begin position="645"/>
        <end position="658"/>
    </location>
</feature>
<feature type="compositionally biased region" description="Acidic residues" evidence="17">
    <location>
        <begin position="1332"/>
        <end position="1366"/>
    </location>
</feature>
<keyword evidence="9 18" id="KW-1133">Transmembrane helix</keyword>
<dbReference type="CDD" id="cd00077">
    <property type="entry name" value="HDc"/>
    <property type="match status" value="1"/>
</dbReference>
<evidence type="ECO:0000256" key="5">
    <source>
        <dbReference type="ARBA" id="ARBA00022553"/>
    </source>
</evidence>
<dbReference type="PROSITE" id="PS51845">
    <property type="entry name" value="PDEASE_I_2"/>
    <property type="match status" value="1"/>
</dbReference>
<feature type="transmembrane region" description="Helical" evidence="18">
    <location>
        <begin position="190"/>
        <end position="209"/>
    </location>
</feature>
<sequence>MAVESARNGYVRTCVTQVEQDSCHSWLALIWSVWSCRSLSSALCVGSVSVFLALLVQSADWDAERTHAHSGSPALYLLTLVDFVWQLVSPIFTLVCAFFCVGLYLLRCGVLIRTAVFLLTVCHLGEAAAQSLLDAQQLYSFTATALVLLGCLASGALMVVRLGQGISVLVFISIIRTVSLLSLQKVRASWRPYLAYLLGVLGVLLARYADRLLPDQGASHREGSRGDIPVFKRRRRSSSVVSSDMAQHGQSRGKSHRRTSLPCLQREQQAQIKCVDRVMQRSESLTGRPWHSSREKSAAALPHELTAAEQTEAARPPVSHREERGCCDSGDVIQSDINGSKSHVCNLTAVCHECGTGPLEAANPITGRPEPPSLPCVDVTVLKCSLNKNGTTKEAPADLSDIITLGMRRVIPVTQNLLNSVTFTMLVLKLPDNGVAEIHTSTSARHLKLVASRPVMQHSRITQADIAERWHHEEEAWHCRAPGHLLAPPVRVVRSRPDIAGAAQRHSLRQRVMTSALHRVTAESSGTSVTVDIAVMGEAHGMISDLLADPSLPPNTCSTLRAVSNLLSTQLTFQPLHHRPRLSTLLAFSEGHTCSDSEEAVEKGERLAIPKRLRRSLPPGLLRRISSTWTTTTSATGLPTLEPAPVRRDRSASIKPPHDGSSSSLVNSDSWNNAVTLNISKNRSMSASYTASTTNHIYSKNRRGFPSSNISPLASPCHSPPVQGSPVNSPTTKSPSVELPDTEFPQGDVLTTRSSLTHSQSAPSSSSTHWGPPPLCSSCGRPYSKLRQHDGSIDAGERHQQSEEAVIISSDYDFTYETNHSDTGNFAQDKEEEGHRKPFNVPVPCGMYPPQALALSTRIPPEDKPILAPQPLVMEGLEPLMSQINNWNFPIFNLVEKTNGRCGCILSQVSYRLFVDTGLFETFKIPVREFMNYFHALENGYRHIPYHNRIHATDVLHAVWYLTTQPVPGLPNLTRVQGSLCDSDCDSGLAHERTNYLMSNTYPLEEEGYGCLSGLIPALELMALYVAAAMHDYDHPGRTNAFLVATSAPQAVLYNDRSVLENHHAASAWNLFMSRPEYNFLVSLDHMDFKRFRFLVIEAILATDLKKHFDFLAEFNAKVGDDGCSGIDWNNENDRLLVCQMCIKLADVNGPLKCKDLHLQWTEGIVNEFYEQGDEESSLGLPISPFMDRSAPQLAKLQESFITHIVGPLCSSYDSAALMPGNWVDPLPEEGMDAEEETDDEDDEDTPEEDSSTSSELSQKPAPKKRRKVFCQITHHLLENHEMWKKVIAEESPCQTEEEESTGLSNTPEPIDEEEEEPGSKEVPIKDQGLDTMEEAEPREEEGSPPEETNEEQAEEADGETVQELEESLKSDSATIRVDEELVAKQEETEEENTDEHPQ</sequence>
<evidence type="ECO:0000256" key="4">
    <source>
        <dbReference type="ARBA" id="ARBA00022535"/>
    </source>
</evidence>
<accession>A0A5A9PG26</accession>
<feature type="region of interest" description="Disordered" evidence="17">
    <location>
        <begin position="1291"/>
        <end position="1399"/>
    </location>
</feature>
<keyword evidence="5" id="KW-0597">Phosphoprotein</keyword>